<evidence type="ECO:0008006" key="2">
    <source>
        <dbReference type="Google" id="ProtNLM"/>
    </source>
</evidence>
<name>A0A0F9JWW2_9ZZZZ</name>
<dbReference type="EMBL" id="LAZR01010439">
    <property type="protein sequence ID" value="KKM66941.1"/>
    <property type="molecule type" value="Genomic_DNA"/>
</dbReference>
<protein>
    <recommendedName>
        <fullName evidence="2">AsmA domain-containing protein</fullName>
    </recommendedName>
</protein>
<proteinExistence type="predicted"/>
<comment type="caution">
    <text evidence="1">The sequence shown here is derived from an EMBL/GenBank/DDBJ whole genome shotgun (WGS) entry which is preliminary data.</text>
</comment>
<dbReference type="AlphaFoldDB" id="A0A0F9JWW2"/>
<organism evidence="1">
    <name type="scientific">marine sediment metagenome</name>
    <dbReference type="NCBI Taxonomy" id="412755"/>
    <lineage>
        <taxon>unclassified sequences</taxon>
        <taxon>metagenomes</taxon>
        <taxon>ecological metagenomes</taxon>
    </lineage>
</organism>
<accession>A0A0F9JWW2</accession>
<sequence>AKKGLTITISQIAIKKGKISVEDRSRAALRSLKTGIDLNSSIEMKEGFASKGRISLNDLTAQLNPITKKPLKVSKLEIPYEFRNDLLTIERLKVLTCQGELKAEAKIDLKKREYDLKVKIEKMNPKSKLKQTKLR</sequence>
<reference evidence="1" key="1">
    <citation type="journal article" date="2015" name="Nature">
        <title>Complex archaea that bridge the gap between prokaryotes and eukaryotes.</title>
        <authorList>
            <person name="Spang A."/>
            <person name="Saw J.H."/>
            <person name="Jorgensen S.L."/>
            <person name="Zaremba-Niedzwiedzka K."/>
            <person name="Martijn J."/>
            <person name="Lind A.E."/>
            <person name="van Eijk R."/>
            <person name="Schleper C."/>
            <person name="Guy L."/>
            <person name="Ettema T.J."/>
        </authorList>
    </citation>
    <scope>NUCLEOTIDE SEQUENCE</scope>
</reference>
<evidence type="ECO:0000313" key="1">
    <source>
        <dbReference type="EMBL" id="KKM66941.1"/>
    </source>
</evidence>
<feature type="non-terminal residue" evidence="1">
    <location>
        <position position="1"/>
    </location>
</feature>
<gene>
    <name evidence="1" type="ORF">LCGC14_1476150</name>
</gene>